<comment type="caution">
    <text evidence="2">The sequence shown here is derived from an EMBL/GenBank/DDBJ whole genome shotgun (WGS) entry which is preliminary data.</text>
</comment>
<proteinExistence type="predicted"/>
<evidence type="ECO:0000313" key="2">
    <source>
        <dbReference type="EMBL" id="KAK6003630.1"/>
    </source>
</evidence>
<dbReference type="EMBL" id="JASGXD010000009">
    <property type="protein sequence ID" value="KAK6003630.1"/>
    <property type="molecule type" value="Genomic_DNA"/>
</dbReference>
<keyword evidence="3" id="KW-1185">Reference proteome</keyword>
<evidence type="ECO:0000313" key="3">
    <source>
        <dbReference type="Proteomes" id="UP001341245"/>
    </source>
</evidence>
<reference evidence="2 3" key="1">
    <citation type="submission" date="2023-11" db="EMBL/GenBank/DDBJ databases">
        <title>Draft genome sequence and annotation of the polyextremotolerant black yeast-like fungus Aureobasidium pullulans NRRL 62042.</title>
        <authorList>
            <person name="Dielentheis-Frenken M.R.E."/>
            <person name="Wibberg D."/>
            <person name="Blank L.M."/>
            <person name="Tiso T."/>
        </authorList>
    </citation>
    <scope>NUCLEOTIDE SEQUENCE [LARGE SCALE GENOMIC DNA]</scope>
    <source>
        <strain evidence="2 3">NRRL 62042</strain>
    </source>
</reference>
<dbReference type="Proteomes" id="UP001341245">
    <property type="component" value="Unassembled WGS sequence"/>
</dbReference>
<sequence>MRPWQTATDGYGGTFTQPYPAYTPLELGEYSADAQPYPAQPILGSDRVQPQAGPWGLMTSGDLYGPPASLVQTPALNVMPFHNHEEGNIWVGSDGTTSMPGPNNDYLPRHTPLRHNHQQSLANAGFEPPACLSTTCSRKRRRSTAEANSHQERQKKGNVGRDG</sequence>
<feature type="compositionally biased region" description="Basic and acidic residues" evidence="1">
    <location>
        <begin position="149"/>
        <end position="163"/>
    </location>
</feature>
<feature type="region of interest" description="Disordered" evidence="1">
    <location>
        <begin position="89"/>
        <end position="163"/>
    </location>
</feature>
<gene>
    <name evidence="2" type="ORF">QM012_009401</name>
</gene>
<accession>A0ABR0TGT0</accession>
<evidence type="ECO:0000256" key="1">
    <source>
        <dbReference type="SAM" id="MobiDB-lite"/>
    </source>
</evidence>
<name>A0ABR0TGT0_AURPU</name>
<protein>
    <recommendedName>
        <fullName evidence="4">BZIP domain-containing protein</fullName>
    </recommendedName>
</protein>
<organism evidence="2 3">
    <name type="scientific">Aureobasidium pullulans</name>
    <name type="common">Black yeast</name>
    <name type="synonym">Pullularia pullulans</name>
    <dbReference type="NCBI Taxonomy" id="5580"/>
    <lineage>
        <taxon>Eukaryota</taxon>
        <taxon>Fungi</taxon>
        <taxon>Dikarya</taxon>
        <taxon>Ascomycota</taxon>
        <taxon>Pezizomycotina</taxon>
        <taxon>Dothideomycetes</taxon>
        <taxon>Dothideomycetidae</taxon>
        <taxon>Dothideales</taxon>
        <taxon>Saccotheciaceae</taxon>
        <taxon>Aureobasidium</taxon>
    </lineage>
</organism>
<evidence type="ECO:0008006" key="4">
    <source>
        <dbReference type="Google" id="ProtNLM"/>
    </source>
</evidence>